<gene>
    <name evidence="2" type="ORF">QBC37DRAFT_452362</name>
</gene>
<feature type="compositionally biased region" description="Low complexity" evidence="1">
    <location>
        <begin position="1"/>
        <end position="18"/>
    </location>
</feature>
<keyword evidence="3" id="KW-1185">Reference proteome</keyword>
<dbReference type="InterPro" id="IPR047975">
    <property type="entry name" value="Heme_bind_FMP"/>
</dbReference>
<reference evidence="2" key="2">
    <citation type="submission" date="2023-05" db="EMBL/GenBank/DDBJ databases">
        <authorList>
            <consortium name="Lawrence Berkeley National Laboratory"/>
            <person name="Steindorff A."/>
            <person name="Hensen N."/>
            <person name="Bonometti L."/>
            <person name="Westerberg I."/>
            <person name="Brannstrom I.O."/>
            <person name="Guillou S."/>
            <person name="Cros-Aarteil S."/>
            <person name="Calhoun S."/>
            <person name="Haridas S."/>
            <person name="Kuo A."/>
            <person name="Mondo S."/>
            <person name="Pangilinan J."/>
            <person name="Riley R."/>
            <person name="Labutti K."/>
            <person name="Andreopoulos B."/>
            <person name="Lipzen A."/>
            <person name="Chen C."/>
            <person name="Yanf M."/>
            <person name="Daum C."/>
            <person name="Ng V."/>
            <person name="Clum A."/>
            <person name="Ohm R."/>
            <person name="Martin F."/>
            <person name="Silar P."/>
            <person name="Natvig D."/>
            <person name="Lalanne C."/>
            <person name="Gautier V."/>
            <person name="Ament-Velasquez S.L."/>
            <person name="Kruys A."/>
            <person name="Hutchinson M.I."/>
            <person name="Powell A.J."/>
            <person name="Barry K."/>
            <person name="Miller A.N."/>
            <person name="Grigoriev I.V."/>
            <person name="Debuchy R."/>
            <person name="Gladieux P."/>
            <person name="Thoren M.H."/>
            <person name="Johannesson H."/>
        </authorList>
    </citation>
    <scope>NUCLEOTIDE SEQUENCE</scope>
    <source>
        <strain evidence="2">PSN293</strain>
    </source>
</reference>
<evidence type="ECO:0000313" key="2">
    <source>
        <dbReference type="EMBL" id="KAK4208595.1"/>
    </source>
</evidence>
<dbReference type="AlphaFoldDB" id="A0AAN6XZS6"/>
<reference evidence="2" key="1">
    <citation type="journal article" date="2023" name="Mol. Phylogenet. Evol.">
        <title>Genome-scale phylogeny and comparative genomics of the fungal order Sordariales.</title>
        <authorList>
            <person name="Hensen N."/>
            <person name="Bonometti L."/>
            <person name="Westerberg I."/>
            <person name="Brannstrom I.O."/>
            <person name="Guillou S."/>
            <person name="Cros-Aarteil S."/>
            <person name="Calhoun S."/>
            <person name="Haridas S."/>
            <person name="Kuo A."/>
            <person name="Mondo S."/>
            <person name="Pangilinan J."/>
            <person name="Riley R."/>
            <person name="LaButti K."/>
            <person name="Andreopoulos B."/>
            <person name="Lipzen A."/>
            <person name="Chen C."/>
            <person name="Yan M."/>
            <person name="Daum C."/>
            <person name="Ng V."/>
            <person name="Clum A."/>
            <person name="Steindorff A."/>
            <person name="Ohm R.A."/>
            <person name="Martin F."/>
            <person name="Silar P."/>
            <person name="Natvig D.O."/>
            <person name="Lalanne C."/>
            <person name="Gautier V."/>
            <person name="Ament-Velasquez S.L."/>
            <person name="Kruys A."/>
            <person name="Hutchinson M.I."/>
            <person name="Powell A.J."/>
            <person name="Barry K."/>
            <person name="Miller A.N."/>
            <person name="Grigoriev I.V."/>
            <person name="Debuchy R."/>
            <person name="Gladieux P."/>
            <person name="Hiltunen Thoren M."/>
            <person name="Johannesson H."/>
        </authorList>
    </citation>
    <scope>NUCLEOTIDE SEQUENCE</scope>
    <source>
        <strain evidence="2">PSN293</strain>
    </source>
</reference>
<dbReference type="Proteomes" id="UP001301769">
    <property type="component" value="Unassembled WGS sequence"/>
</dbReference>
<evidence type="ECO:0000313" key="3">
    <source>
        <dbReference type="Proteomes" id="UP001301769"/>
    </source>
</evidence>
<feature type="compositionally biased region" description="Basic and acidic residues" evidence="1">
    <location>
        <begin position="28"/>
        <end position="45"/>
    </location>
</feature>
<organism evidence="2 3">
    <name type="scientific">Rhypophila decipiens</name>
    <dbReference type="NCBI Taxonomy" id="261697"/>
    <lineage>
        <taxon>Eukaryota</taxon>
        <taxon>Fungi</taxon>
        <taxon>Dikarya</taxon>
        <taxon>Ascomycota</taxon>
        <taxon>Pezizomycotina</taxon>
        <taxon>Sordariomycetes</taxon>
        <taxon>Sordariomycetidae</taxon>
        <taxon>Sordariales</taxon>
        <taxon>Naviculisporaceae</taxon>
        <taxon>Rhypophila</taxon>
    </lineage>
</organism>
<name>A0AAN6XZS6_9PEZI</name>
<accession>A0AAN6XZS6</accession>
<sequence length="428" mass="45049">MSYSDAPGSSSKLSSGQGQRISVPDGWKWTDADSRYGDDYRSGPKQDGDAPLGILTYLEGIKFVGGGLNMLFRPNNVVAGANTAKFPNPISPTPPQPPNNNVLMINLFQETLTFSTAIAQGIPNRGFKCQGDICLSAIMYVQTVNDVTNTTTGLPDSPCPSPIHAENGMFVHVPATDKDPVVGATINRLGSIPHGVSINLQGLEQTAVVQGAPQITPRPNCTTPTRFIQSTDPPEAFPALVAANDDTARIPQNLDIFVKTGTITDEIMADPTTVLRTVNQSRNILSTLTLTMSTSDQTANVPSGGGVTNNAFLAGAAVGKSNASAASVDFTLWIETVGYAVPLPAGTTLKAGTAVTVPFEGIAYSLTPPKDIVVPAGGQSIPVQVTELQYFQMVVLQFGILSWPHPTVSTLKPDAWSVDQGDAAWNGL</sequence>
<feature type="region of interest" description="Disordered" evidence="1">
    <location>
        <begin position="1"/>
        <end position="45"/>
    </location>
</feature>
<comment type="caution">
    <text evidence="2">The sequence shown here is derived from an EMBL/GenBank/DDBJ whole genome shotgun (WGS) entry which is preliminary data.</text>
</comment>
<protein>
    <submittedName>
        <fullName evidence="2">Uncharacterized protein</fullName>
    </submittedName>
</protein>
<dbReference type="EMBL" id="MU858237">
    <property type="protein sequence ID" value="KAK4208595.1"/>
    <property type="molecule type" value="Genomic_DNA"/>
</dbReference>
<dbReference type="NCBIfam" id="NF040572">
    <property type="entry name" value="heme_bind_FMP"/>
    <property type="match status" value="1"/>
</dbReference>
<proteinExistence type="predicted"/>
<evidence type="ECO:0000256" key="1">
    <source>
        <dbReference type="SAM" id="MobiDB-lite"/>
    </source>
</evidence>